<accession>A0A9D1SN39</accession>
<dbReference type="InterPro" id="IPR007221">
    <property type="entry name" value="MreC"/>
</dbReference>
<dbReference type="Pfam" id="PF04085">
    <property type="entry name" value="MreC"/>
    <property type="match status" value="1"/>
</dbReference>
<dbReference type="PIRSF" id="PIRSF038471">
    <property type="entry name" value="MreC"/>
    <property type="match status" value="1"/>
</dbReference>
<evidence type="ECO:0000313" key="9">
    <source>
        <dbReference type="EMBL" id="HIU69062.1"/>
    </source>
</evidence>
<gene>
    <name evidence="9" type="ORF">IAD23_03815</name>
</gene>
<evidence type="ECO:0000259" key="8">
    <source>
        <dbReference type="Pfam" id="PF04085"/>
    </source>
</evidence>
<name>A0A9D1SN39_9FIRM</name>
<keyword evidence="6" id="KW-0175">Coiled coil</keyword>
<organism evidence="9 10">
    <name type="scientific">Candidatus Scybalenecus merdavium</name>
    <dbReference type="NCBI Taxonomy" id="2840939"/>
    <lineage>
        <taxon>Bacteria</taxon>
        <taxon>Bacillati</taxon>
        <taxon>Bacillota</taxon>
        <taxon>Clostridia</taxon>
        <taxon>Eubacteriales</taxon>
        <taxon>Oscillospiraceae</taxon>
        <taxon>Oscillospiraceae incertae sedis</taxon>
        <taxon>Candidatus Scybalenecus</taxon>
    </lineage>
</organism>
<dbReference type="PANTHER" id="PTHR34138:SF1">
    <property type="entry name" value="CELL SHAPE-DETERMINING PROTEIN MREC"/>
    <property type="match status" value="1"/>
</dbReference>
<dbReference type="InterPro" id="IPR042177">
    <property type="entry name" value="Cell/Rod_1"/>
</dbReference>
<evidence type="ECO:0000256" key="1">
    <source>
        <dbReference type="ARBA" id="ARBA00009369"/>
    </source>
</evidence>
<comment type="function">
    <text evidence="5">Involved in formation and maintenance of cell shape.</text>
</comment>
<sequence>MKNIFKSTRFKIVLSAAALLLAGMLLAAVNGSGATAQSSVLGTIFYPAHYVASKLSEGLDHVFKNASGESRYEEEMNSLRLQISQLQSQLADYNDIKNENELYKEFLDIKEENPDYTFTECTVTARDSADVYGSFTLDKGSASGIEKGDAVLYGQQLIGVVDKVYPTYSVCITILDPDFSCSAYEIVSGETSYVTGDSGLAADGTTKFANLTADSSVAYGSVICTAGIGGSFPRGLVIGTVTETKEEEVNISTYAVVQPGVDISSVSSCFVLTGFSPDGE</sequence>
<reference evidence="9" key="1">
    <citation type="submission" date="2020-10" db="EMBL/GenBank/DDBJ databases">
        <authorList>
            <person name="Gilroy R."/>
        </authorList>
    </citation>
    <scope>NUCLEOTIDE SEQUENCE</scope>
    <source>
        <strain evidence="9">CHK176-6737</strain>
    </source>
</reference>
<dbReference type="Gene3D" id="2.40.10.350">
    <property type="entry name" value="Rod shape-determining protein MreC, domain 2"/>
    <property type="match status" value="1"/>
</dbReference>
<evidence type="ECO:0000256" key="2">
    <source>
        <dbReference type="ARBA" id="ARBA00013855"/>
    </source>
</evidence>
<dbReference type="Proteomes" id="UP000824125">
    <property type="component" value="Unassembled WGS sequence"/>
</dbReference>
<evidence type="ECO:0000313" key="10">
    <source>
        <dbReference type="Proteomes" id="UP000824125"/>
    </source>
</evidence>
<keyword evidence="3 5" id="KW-0133">Cell shape</keyword>
<proteinExistence type="inferred from homology"/>
<evidence type="ECO:0000256" key="5">
    <source>
        <dbReference type="PIRNR" id="PIRNR038471"/>
    </source>
</evidence>
<dbReference type="InterPro" id="IPR042175">
    <property type="entry name" value="Cell/Rod_MreC_2"/>
</dbReference>
<feature type="coiled-coil region" evidence="6">
    <location>
        <begin position="69"/>
        <end position="96"/>
    </location>
</feature>
<dbReference type="AlphaFoldDB" id="A0A9D1SN39"/>
<dbReference type="InterPro" id="IPR055342">
    <property type="entry name" value="MreC_beta-barrel_core"/>
</dbReference>
<comment type="caution">
    <text evidence="9">The sequence shown here is derived from an EMBL/GenBank/DDBJ whole genome shotgun (WGS) entry which is preliminary data.</text>
</comment>
<feature type="signal peptide" evidence="7">
    <location>
        <begin position="1"/>
        <end position="27"/>
    </location>
</feature>
<evidence type="ECO:0000256" key="6">
    <source>
        <dbReference type="SAM" id="Coils"/>
    </source>
</evidence>
<evidence type="ECO:0000256" key="3">
    <source>
        <dbReference type="ARBA" id="ARBA00022960"/>
    </source>
</evidence>
<protein>
    <recommendedName>
        <fullName evidence="2 5">Cell shape-determining protein MreC</fullName>
    </recommendedName>
    <alternativeName>
        <fullName evidence="4 5">Cell shape protein MreC</fullName>
    </alternativeName>
</protein>
<evidence type="ECO:0000256" key="7">
    <source>
        <dbReference type="SAM" id="SignalP"/>
    </source>
</evidence>
<dbReference type="PANTHER" id="PTHR34138">
    <property type="entry name" value="CELL SHAPE-DETERMINING PROTEIN MREC"/>
    <property type="match status" value="1"/>
</dbReference>
<keyword evidence="7" id="KW-0732">Signal</keyword>
<dbReference type="GO" id="GO:0008360">
    <property type="term" value="P:regulation of cell shape"/>
    <property type="evidence" value="ECO:0007669"/>
    <property type="project" value="UniProtKB-KW"/>
</dbReference>
<dbReference type="EMBL" id="DVNM01000020">
    <property type="protein sequence ID" value="HIU69062.1"/>
    <property type="molecule type" value="Genomic_DNA"/>
</dbReference>
<dbReference type="Gene3D" id="2.40.10.340">
    <property type="entry name" value="Rod shape-determining protein MreC, domain 1"/>
    <property type="match status" value="1"/>
</dbReference>
<comment type="similarity">
    <text evidence="1 5">Belongs to the MreC family.</text>
</comment>
<feature type="chain" id="PRO_5039226273" description="Cell shape-determining protein MreC" evidence="7">
    <location>
        <begin position="28"/>
        <end position="280"/>
    </location>
</feature>
<dbReference type="GO" id="GO:0005886">
    <property type="term" value="C:plasma membrane"/>
    <property type="evidence" value="ECO:0007669"/>
    <property type="project" value="TreeGrafter"/>
</dbReference>
<feature type="domain" description="Rod shape-determining protein MreC beta-barrel core" evidence="8">
    <location>
        <begin position="123"/>
        <end position="272"/>
    </location>
</feature>
<reference evidence="9" key="2">
    <citation type="journal article" date="2021" name="PeerJ">
        <title>Extensive microbial diversity within the chicken gut microbiome revealed by metagenomics and culture.</title>
        <authorList>
            <person name="Gilroy R."/>
            <person name="Ravi A."/>
            <person name="Getino M."/>
            <person name="Pursley I."/>
            <person name="Horton D.L."/>
            <person name="Alikhan N.F."/>
            <person name="Baker D."/>
            <person name="Gharbi K."/>
            <person name="Hall N."/>
            <person name="Watson M."/>
            <person name="Adriaenssens E.M."/>
            <person name="Foster-Nyarko E."/>
            <person name="Jarju S."/>
            <person name="Secka A."/>
            <person name="Antonio M."/>
            <person name="Oren A."/>
            <person name="Chaudhuri R.R."/>
            <person name="La Ragione R."/>
            <person name="Hildebrand F."/>
            <person name="Pallen M.J."/>
        </authorList>
    </citation>
    <scope>NUCLEOTIDE SEQUENCE</scope>
    <source>
        <strain evidence="9">CHK176-6737</strain>
    </source>
</reference>
<evidence type="ECO:0000256" key="4">
    <source>
        <dbReference type="ARBA" id="ARBA00032089"/>
    </source>
</evidence>